<protein>
    <submittedName>
        <fullName evidence="2">Uncharacterized protein</fullName>
    </submittedName>
</protein>
<gene>
    <name evidence="2" type="ORF">N658DRAFT_314356</name>
</gene>
<evidence type="ECO:0000256" key="1">
    <source>
        <dbReference type="SAM" id="MobiDB-lite"/>
    </source>
</evidence>
<proteinExistence type="predicted"/>
<feature type="region of interest" description="Disordered" evidence="1">
    <location>
        <begin position="130"/>
        <end position="211"/>
    </location>
</feature>
<dbReference type="EMBL" id="MU863686">
    <property type="protein sequence ID" value="KAK4097067.1"/>
    <property type="molecule type" value="Genomic_DNA"/>
</dbReference>
<sequence>MPGSRGFAPVPVKDADRLSPARRDHVQVPWFQCITHECRYHFQTKFDFDHWPVRRMDRQGRPMAIPWTFDQGQGHIVDLWHIAKVEPGKVCAWPLRAWPVACQVHDRWEMCRDATCVRHMKDKIANFHERQARQMDAPRPRIRKRRASDSQWSWRADDGSGSTKRWTLVVQSRRGTPLQHPGRSWETAPGPSGGPSTPKPGRKATSRAVQE</sequence>
<dbReference type="Proteomes" id="UP001305647">
    <property type="component" value="Unassembled WGS sequence"/>
</dbReference>
<name>A0AAN6PSD2_9PEZI</name>
<reference evidence="2" key="2">
    <citation type="submission" date="2023-05" db="EMBL/GenBank/DDBJ databases">
        <authorList>
            <consortium name="Lawrence Berkeley National Laboratory"/>
            <person name="Steindorff A."/>
            <person name="Hensen N."/>
            <person name="Bonometti L."/>
            <person name="Westerberg I."/>
            <person name="Brannstrom I.O."/>
            <person name="Guillou S."/>
            <person name="Cros-Aarteil S."/>
            <person name="Calhoun S."/>
            <person name="Haridas S."/>
            <person name="Kuo A."/>
            <person name="Mondo S."/>
            <person name="Pangilinan J."/>
            <person name="Riley R."/>
            <person name="Labutti K."/>
            <person name="Andreopoulos B."/>
            <person name="Lipzen A."/>
            <person name="Chen C."/>
            <person name="Yanf M."/>
            <person name="Daum C."/>
            <person name="Ng V."/>
            <person name="Clum A."/>
            <person name="Ohm R."/>
            <person name="Martin F."/>
            <person name="Silar P."/>
            <person name="Natvig D."/>
            <person name="Lalanne C."/>
            <person name="Gautier V."/>
            <person name="Ament-Velasquez S.L."/>
            <person name="Kruys A."/>
            <person name="Hutchinson M.I."/>
            <person name="Powell A.J."/>
            <person name="Barry K."/>
            <person name="Miller A.N."/>
            <person name="Grigoriev I.V."/>
            <person name="Debuchy R."/>
            <person name="Gladieux P."/>
            <person name="Thoren M.H."/>
            <person name="Johannesson H."/>
        </authorList>
    </citation>
    <scope>NUCLEOTIDE SEQUENCE</scope>
    <source>
        <strain evidence="2">CBS 757.83</strain>
    </source>
</reference>
<dbReference type="AlphaFoldDB" id="A0AAN6PSD2"/>
<accession>A0AAN6PSD2</accession>
<organism evidence="2 3">
    <name type="scientific">Parathielavia hyrcaniae</name>
    <dbReference type="NCBI Taxonomy" id="113614"/>
    <lineage>
        <taxon>Eukaryota</taxon>
        <taxon>Fungi</taxon>
        <taxon>Dikarya</taxon>
        <taxon>Ascomycota</taxon>
        <taxon>Pezizomycotina</taxon>
        <taxon>Sordariomycetes</taxon>
        <taxon>Sordariomycetidae</taxon>
        <taxon>Sordariales</taxon>
        <taxon>Chaetomiaceae</taxon>
        <taxon>Parathielavia</taxon>
    </lineage>
</organism>
<evidence type="ECO:0000313" key="3">
    <source>
        <dbReference type="Proteomes" id="UP001305647"/>
    </source>
</evidence>
<feature type="compositionally biased region" description="Polar residues" evidence="1">
    <location>
        <begin position="160"/>
        <end position="174"/>
    </location>
</feature>
<comment type="caution">
    <text evidence="2">The sequence shown here is derived from an EMBL/GenBank/DDBJ whole genome shotgun (WGS) entry which is preliminary data.</text>
</comment>
<feature type="compositionally biased region" description="Basic and acidic residues" evidence="1">
    <location>
        <begin position="130"/>
        <end position="139"/>
    </location>
</feature>
<keyword evidence="3" id="KW-1185">Reference proteome</keyword>
<evidence type="ECO:0000313" key="2">
    <source>
        <dbReference type="EMBL" id="KAK4097067.1"/>
    </source>
</evidence>
<reference evidence="2" key="1">
    <citation type="journal article" date="2023" name="Mol. Phylogenet. Evol.">
        <title>Genome-scale phylogeny and comparative genomics of the fungal order Sordariales.</title>
        <authorList>
            <person name="Hensen N."/>
            <person name="Bonometti L."/>
            <person name="Westerberg I."/>
            <person name="Brannstrom I.O."/>
            <person name="Guillou S."/>
            <person name="Cros-Aarteil S."/>
            <person name="Calhoun S."/>
            <person name="Haridas S."/>
            <person name="Kuo A."/>
            <person name="Mondo S."/>
            <person name="Pangilinan J."/>
            <person name="Riley R."/>
            <person name="LaButti K."/>
            <person name="Andreopoulos B."/>
            <person name="Lipzen A."/>
            <person name="Chen C."/>
            <person name="Yan M."/>
            <person name="Daum C."/>
            <person name="Ng V."/>
            <person name="Clum A."/>
            <person name="Steindorff A."/>
            <person name="Ohm R.A."/>
            <person name="Martin F."/>
            <person name="Silar P."/>
            <person name="Natvig D.O."/>
            <person name="Lalanne C."/>
            <person name="Gautier V."/>
            <person name="Ament-Velasquez S.L."/>
            <person name="Kruys A."/>
            <person name="Hutchinson M.I."/>
            <person name="Powell A.J."/>
            <person name="Barry K."/>
            <person name="Miller A.N."/>
            <person name="Grigoriev I.V."/>
            <person name="Debuchy R."/>
            <person name="Gladieux P."/>
            <person name="Hiltunen Thoren M."/>
            <person name="Johannesson H."/>
        </authorList>
    </citation>
    <scope>NUCLEOTIDE SEQUENCE</scope>
    <source>
        <strain evidence="2">CBS 757.83</strain>
    </source>
</reference>